<comment type="caution">
    <text evidence="1">The sequence shown here is derived from an EMBL/GenBank/DDBJ whole genome shotgun (WGS) entry which is preliminary data.</text>
</comment>
<reference evidence="1 2" key="1">
    <citation type="submission" date="2023-06" db="EMBL/GenBank/DDBJ databases">
        <authorList>
            <person name="Feng G."/>
            <person name="Li J."/>
            <person name="Zhu H."/>
        </authorList>
    </citation>
    <scope>NUCLEOTIDE SEQUENCE [LARGE SCALE GENOMIC DNA]</scope>
    <source>
        <strain evidence="1 2">RHCKG23</strain>
    </source>
</reference>
<proteinExistence type="predicted"/>
<name>A0ABT7T4Z4_9MICO</name>
<dbReference type="PROSITE" id="PS51257">
    <property type="entry name" value="PROKAR_LIPOPROTEIN"/>
    <property type="match status" value="1"/>
</dbReference>
<evidence type="ECO:0000313" key="2">
    <source>
        <dbReference type="Proteomes" id="UP001237823"/>
    </source>
</evidence>
<protein>
    <recommendedName>
        <fullName evidence="3">Secreted protein</fullName>
    </recommendedName>
</protein>
<sequence length="144" mass="14443">MGFRVVGVVAGLLALGTGVGLSACTSSSSADAGRDWCVPLLTVAPVTVQPGDTVTLRSEDRCDAPVPDGGWHVVATVPQADGPEVAVRSADSFDGSWSASVTLPRDFPVGDAVFGIADWDDAPCSDTSGSCAAASGSFTVRAAD</sequence>
<evidence type="ECO:0000313" key="1">
    <source>
        <dbReference type="EMBL" id="MDM7884647.1"/>
    </source>
</evidence>
<evidence type="ECO:0008006" key="3">
    <source>
        <dbReference type="Google" id="ProtNLM"/>
    </source>
</evidence>
<accession>A0ABT7T4Z4</accession>
<dbReference type="EMBL" id="JAUCML010000003">
    <property type="protein sequence ID" value="MDM7884647.1"/>
    <property type="molecule type" value="Genomic_DNA"/>
</dbReference>
<gene>
    <name evidence="1" type="ORF">QUG92_05965</name>
</gene>
<dbReference type="Proteomes" id="UP001237823">
    <property type="component" value="Unassembled WGS sequence"/>
</dbReference>
<organism evidence="1 2">
    <name type="scientific">Curtobacterium citri</name>
    <dbReference type="NCBI Taxonomy" id="3055139"/>
    <lineage>
        <taxon>Bacteria</taxon>
        <taxon>Bacillati</taxon>
        <taxon>Actinomycetota</taxon>
        <taxon>Actinomycetes</taxon>
        <taxon>Micrococcales</taxon>
        <taxon>Microbacteriaceae</taxon>
        <taxon>Curtobacterium</taxon>
    </lineage>
</organism>
<dbReference type="RefSeq" id="WP_289458054.1">
    <property type="nucleotide sequence ID" value="NZ_JAUCML010000003.1"/>
</dbReference>
<keyword evidence="2" id="KW-1185">Reference proteome</keyword>